<organism evidence="9 11">
    <name type="scientific">Marivita cryptomonadis</name>
    <dbReference type="NCBI Taxonomy" id="505252"/>
    <lineage>
        <taxon>Bacteria</taxon>
        <taxon>Pseudomonadati</taxon>
        <taxon>Pseudomonadota</taxon>
        <taxon>Alphaproteobacteria</taxon>
        <taxon>Rhodobacterales</taxon>
        <taxon>Roseobacteraceae</taxon>
        <taxon>Marivita</taxon>
    </lineage>
</organism>
<dbReference type="RefSeq" id="WP_085633166.1">
    <property type="nucleotide sequence ID" value="NZ_JAFBWU010000019.1"/>
</dbReference>
<dbReference type="AlphaFoldDB" id="A0A9Q2S401"/>
<dbReference type="PROSITE" id="PS51257">
    <property type="entry name" value="PROKAR_LIPOPROTEIN"/>
    <property type="match status" value="1"/>
</dbReference>
<feature type="signal peptide" evidence="7">
    <location>
        <begin position="1"/>
        <end position="16"/>
    </location>
</feature>
<comment type="similarity">
    <text evidence="6">Belongs to the peptidase M48 family.</text>
</comment>
<keyword evidence="5 6" id="KW-0482">Metalloprotease</keyword>
<dbReference type="Proteomes" id="UP000809440">
    <property type="component" value="Unassembled WGS sequence"/>
</dbReference>
<dbReference type="PANTHER" id="PTHR22726">
    <property type="entry name" value="METALLOENDOPEPTIDASE OMA1"/>
    <property type="match status" value="1"/>
</dbReference>
<dbReference type="OrthoDB" id="7338723at2"/>
<dbReference type="GeneID" id="62643061"/>
<keyword evidence="1 6" id="KW-0645">Protease</keyword>
<evidence type="ECO:0000256" key="2">
    <source>
        <dbReference type="ARBA" id="ARBA00022723"/>
    </source>
</evidence>
<feature type="domain" description="Peptidase M48" evidence="8">
    <location>
        <begin position="71"/>
        <end position="234"/>
    </location>
</feature>
<dbReference type="EMBL" id="JAFBXF010000019">
    <property type="protein sequence ID" value="MBM2419475.1"/>
    <property type="molecule type" value="Genomic_DNA"/>
</dbReference>
<evidence type="ECO:0000313" key="9">
    <source>
        <dbReference type="EMBL" id="MBM2414804.1"/>
    </source>
</evidence>
<keyword evidence="7" id="KW-0732">Signal</keyword>
<evidence type="ECO:0000259" key="8">
    <source>
        <dbReference type="Pfam" id="PF01435"/>
    </source>
</evidence>
<dbReference type="GO" id="GO:0016020">
    <property type="term" value="C:membrane"/>
    <property type="evidence" value="ECO:0007669"/>
    <property type="project" value="TreeGrafter"/>
</dbReference>
<keyword evidence="12" id="KW-1185">Reference proteome</keyword>
<dbReference type="EMBL" id="JAFBXE010000019">
    <property type="protein sequence ID" value="MBM2414804.1"/>
    <property type="molecule type" value="Genomic_DNA"/>
</dbReference>
<name>A0A9Q2S401_9RHOB</name>
<dbReference type="Pfam" id="PF01435">
    <property type="entry name" value="Peptidase_M48"/>
    <property type="match status" value="1"/>
</dbReference>
<dbReference type="Gene3D" id="3.30.2010.10">
    <property type="entry name" value="Metalloproteases ('zincins'), catalytic domain"/>
    <property type="match status" value="1"/>
</dbReference>
<dbReference type="GO" id="GO:0004222">
    <property type="term" value="F:metalloendopeptidase activity"/>
    <property type="evidence" value="ECO:0007669"/>
    <property type="project" value="InterPro"/>
</dbReference>
<dbReference type="PANTHER" id="PTHR22726:SF1">
    <property type="entry name" value="METALLOENDOPEPTIDASE OMA1, MITOCHONDRIAL"/>
    <property type="match status" value="1"/>
</dbReference>
<dbReference type="InterPro" id="IPR001915">
    <property type="entry name" value="Peptidase_M48"/>
</dbReference>
<comment type="caution">
    <text evidence="9">The sequence shown here is derived from an EMBL/GenBank/DDBJ whole genome shotgun (WGS) entry which is preliminary data.</text>
</comment>
<dbReference type="Proteomes" id="UP000755667">
    <property type="component" value="Unassembled WGS sequence"/>
</dbReference>
<protein>
    <submittedName>
        <fullName evidence="9">M48 family metallopeptidase</fullName>
    </submittedName>
</protein>
<feature type="chain" id="PRO_5040475140" evidence="7">
    <location>
        <begin position="17"/>
        <end position="239"/>
    </location>
</feature>
<evidence type="ECO:0000256" key="5">
    <source>
        <dbReference type="ARBA" id="ARBA00023049"/>
    </source>
</evidence>
<keyword evidence="3 6" id="KW-0378">Hydrolase</keyword>
<evidence type="ECO:0000256" key="7">
    <source>
        <dbReference type="SAM" id="SignalP"/>
    </source>
</evidence>
<evidence type="ECO:0000313" key="11">
    <source>
        <dbReference type="Proteomes" id="UP000755667"/>
    </source>
</evidence>
<keyword evidence="4 6" id="KW-0862">Zinc</keyword>
<accession>A0A9Q2S401</accession>
<comment type="cofactor">
    <cofactor evidence="6">
        <name>Zn(2+)</name>
        <dbReference type="ChEBI" id="CHEBI:29105"/>
    </cofactor>
    <text evidence="6">Binds 1 zinc ion per subunit.</text>
</comment>
<evidence type="ECO:0000313" key="10">
    <source>
        <dbReference type="EMBL" id="MBM2419475.1"/>
    </source>
</evidence>
<evidence type="ECO:0000256" key="3">
    <source>
        <dbReference type="ARBA" id="ARBA00022801"/>
    </source>
</evidence>
<dbReference type="InterPro" id="IPR051156">
    <property type="entry name" value="Mito/Outer_Membr_Metalloprot"/>
</dbReference>
<proteinExistence type="inferred from homology"/>
<dbReference type="GO" id="GO:0046872">
    <property type="term" value="F:metal ion binding"/>
    <property type="evidence" value="ECO:0007669"/>
    <property type="project" value="UniProtKB-KW"/>
</dbReference>
<gene>
    <name evidence="9" type="ORF">JQX41_21005</name>
    <name evidence="10" type="ORF">JQX48_21025</name>
</gene>
<sequence>MRWLLLLAFVALSACDVPTTSTQVQPRPQNSQATISQQDARTRAGIAARQFVSVVQTVEPVAERECRRLAPGANCDFQIVVDDRPGQPPNAFQTVDRTGRPILAFNLALIASVENADELAFVMGHEAAHHVLGHLGRTQQNAAVGAVILSGLVALGGADAAAVQSAEQIGASLGARTYSKDFELEADQLGTVITARAGYNPVRGAQFFNRIPDPGNRFLGTHPPNASRMEIVRRTAAGL</sequence>
<evidence type="ECO:0000256" key="4">
    <source>
        <dbReference type="ARBA" id="ARBA00022833"/>
    </source>
</evidence>
<dbReference type="GO" id="GO:0051603">
    <property type="term" value="P:proteolysis involved in protein catabolic process"/>
    <property type="evidence" value="ECO:0007669"/>
    <property type="project" value="TreeGrafter"/>
</dbReference>
<dbReference type="CDD" id="cd07324">
    <property type="entry name" value="M48C_Oma1-like"/>
    <property type="match status" value="1"/>
</dbReference>
<keyword evidence="2" id="KW-0479">Metal-binding</keyword>
<reference evidence="9 12" key="1">
    <citation type="submission" date="2021-01" db="EMBL/GenBank/DDBJ databases">
        <title>Diatom-associated Roseobacters Show Island Model of Population Structure.</title>
        <authorList>
            <person name="Qu L."/>
            <person name="Feng X."/>
            <person name="Chen Y."/>
            <person name="Li L."/>
            <person name="Wang X."/>
            <person name="Hu Z."/>
            <person name="Wang H."/>
            <person name="Luo H."/>
        </authorList>
    </citation>
    <scope>NUCLEOTIDE SEQUENCE</scope>
    <source>
        <strain evidence="10 12">CC28-63</strain>
        <strain evidence="9">CC28-69</strain>
    </source>
</reference>
<evidence type="ECO:0000313" key="12">
    <source>
        <dbReference type="Proteomes" id="UP000809440"/>
    </source>
</evidence>
<evidence type="ECO:0000256" key="1">
    <source>
        <dbReference type="ARBA" id="ARBA00022670"/>
    </source>
</evidence>
<evidence type="ECO:0000256" key="6">
    <source>
        <dbReference type="RuleBase" id="RU003983"/>
    </source>
</evidence>